<keyword evidence="1" id="KW-0889">Transcription antitermination</keyword>
<proteinExistence type="predicted"/>
<evidence type="ECO:0000313" key="5">
    <source>
        <dbReference type="EMBL" id="ANH80379.1"/>
    </source>
</evidence>
<keyword evidence="2" id="KW-0805">Transcription regulation</keyword>
<dbReference type="CDD" id="cd09895">
    <property type="entry name" value="NGN_SP_UpxY"/>
    <property type="match status" value="1"/>
</dbReference>
<dbReference type="Gene3D" id="3.30.70.940">
    <property type="entry name" value="NusG, N-terminal domain"/>
    <property type="match status" value="1"/>
</dbReference>
<dbReference type="EMBL" id="CP015772">
    <property type="protein sequence ID" value="ANH80379.1"/>
    <property type="molecule type" value="Genomic_DNA"/>
</dbReference>
<dbReference type="SMART" id="SM00738">
    <property type="entry name" value="NGN"/>
    <property type="match status" value="1"/>
</dbReference>
<sequence>MSAFKTGWYVIYTKNRHERKVAQQLERAGVEYFLPCINAVRQWYDRKKIVSVPLFPSYIFVKIKEVRSYLASVDLDGVLYFLKTGKEMASVKEELITSIRLIVNNCREVEVSAELFNVGKRMVISDGPFTGLQCEVVEHMGNEKILVKVAILNRNILVKHAIDQLLPVEACRC</sequence>
<dbReference type="PANTHER" id="PTHR30265:SF4">
    <property type="entry name" value="KOW MOTIF FAMILY PROTEIN, EXPRESSED"/>
    <property type="match status" value="1"/>
</dbReference>
<keyword evidence="6" id="KW-1185">Reference proteome</keyword>
<dbReference type="GO" id="GO:0031564">
    <property type="term" value="P:transcription antitermination"/>
    <property type="evidence" value="ECO:0007669"/>
    <property type="project" value="UniProtKB-KW"/>
</dbReference>
<evidence type="ECO:0000256" key="1">
    <source>
        <dbReference type="ARBA" id="ARBA00022814"/>
    </source>
</evidence>
<dbReference type="AlphaFoldDB" id="A0A1A9HZX8"/>
<keyword evidence="3" id="KW-0804">Transcription</keyword>
<dbReference type="NCBIfam" id="NF033644">
    <property type="entry name" value="antiterm_UpxY"/>
    <property type="match status" value="1"/>
</dbReference>
<evidence type="ECO:0000313" key="6">
    <source>
        <dbReference type="Proteomes" id="UP000077667"/>
    </source>
</evidence>
<gene>
    <name evidence="5" type="ORF">A8C56_04740</name>
</gene>
<evidence type="ECO:0000259" key="4">
    <source>
        <dbReference type="SMART" id="SM00738"/>
    </source>
</evidence>
<name>A0A1A9HZX8_9BACT</name>
<dbReference type="STRING" id="1176587.A8C56_04740"/>
<protein>
    <recommendedName>
        <fullName evidence="4">NusG-like N-terminal domain-containing protein</fullName>
    </recommendedName>
</protein>
<dbReference type="SUPFAM" id="SSF82679">
    <property type="entry name" value="N-utilization substance G protein NusG, N-terminal domain"/>
    <property type="match status" value="1"/>
</dbReference>
<dbReference type="InterPro" id="IPR043425">
    <property type="entry name" value="NusG-like"/>
</dbReference>
<accession>A0A1A9HZX8</accession>
<dbReference type="OrthoDB" id="9796143at2"/>
<dbReference type="GO" id="GO:0006354">
    <property type="term" value="P:DNA-templated transcription elongation"/>
    <property type="evidence" value="ECO:0007669"/>
    <property type="project" value="InterPro"/>
</dbReference>
<dbReference type="Pfam" id="PF02357">
    <property type="entry name" value="NusG"/>
    <property type="match status" value="1"/>
</dbReference>
<evidence type="ECO:0000256" key="3">
    <source>
        <dbReference type="ARBA" id="ARBA00023163"/>
    </source>
</evidence>
<dbReference type="InterPro" id="IPR006645">
    <property type="entry name" value="NGN-like_dom"/>
</dbReference>
<evidence type="ECO:0000256" key="2">
    <source>
        <dbReference type="ARBA" id="ARBA00023015"/>
    </source>
</evidence>
<feature type="domain" description="NusG-like N-terminal" evidence="4">
    <location>
        <begin position="5"/>
        <end position="103"/>
    </location>
</feature>
<reference evidence="5 6" key="1">
    <citation type="submission" date="2016-05" db="EMBL/GenBank/DDBJ databases">
        <title>Niabella ginsenosidivorans BS26 whole genome sequencing.</title>
        <authorList>
            <person name="Im W.T."/>
            <person name="Siddiqi M.Z."/>
        </authorList>
    </citation>
    <scope>NUCLEOTIDE SEQUENCE [LARGE SCALE GENOMIC DNA]</scope>
    <source>
        <strain evidence="5 6">BS26</strain>
    </source>
</reference>
<dbReference type="KEGG" id="nia:A8C56_04740"/>
<dbReference type="Proteomes" id="UP000077667">
    <property type="component" value="Chromosome"/>
</dbReference>
<dbReference type="PANTHER" id="PTHR30265">
    <property type="entry name" value="RHO-INTERACTING TRANSCRIPTION TERMINATION FACTOR NUSG"/>
    <property type="match status" value="1"/>
</dbReference>
<organism evidence="5 6">
    <name type="scientific">Niabella ginsenosidivorans</name>
    <dbReference type="NCBI Taxonomy" id="1176587"/>
    <lineage>
        <taxon>Bacteria</taxon>
        <taxon>Pseudomonadati</taxon>
        <taxon>Bacteroidota</taxon>
        <taxon>Chitinophagia</taxon>
        <taxon>Chitinophagales</taxon>
        <taxon>Chitinophagaceae</taxon>
        <taxon>Niabella</taxon>
    </lineage>
</organism>
<dbReference type="InterPro" id="IPR036735">
    <property type="entry name" value="NGN_dom_sf"/>
</dbReference>
<dbReference type="RefSeq" id="WP_067752736.1">
    <property type="nucleotide sequence ID" value="NZ_CP015772.1"/>
</dbReference>